<evidence type="ECO:0000313" key="3">
    <source>
        <dbReference type="EMBL" id="BDI32277.1"/>
    </source>
</evidence>
<protein>
    <submittedName>
        <fullName evidence="3">Uncharacterized protein</fullName>
    </submittedName>
</protein>
<evidence type="ECO:0000256" key="2">
    <source>
        <dbReference type="SAM" id="MobiDB-lite"/>
    </source>
</evidence>
<dbReference type="PANTHER" id="PTHR24104:SF25">
    <property type="entry name" value="PROTEIN LIN-41"/>
    <property type="match status" value="1"/>
</dbReference>
<dbReference type="InterPro" id="IPR001258">
    <property type="entry name" value="NHL_repeat"/>
</dbReference>
<dbReference type="PANTHER" id="PTHR24104">
    <property type="entry name" value="E3 UBIQUITIN-PROTEIN LIGASE NHLRC1-RELATED"/>
    <property type="match status" value="1"/>
</dbReference>
<name>A0A402CXK3_9BACT</name>
<dbReference type="Proteomes" id="UP000287394">
    <property type="component" value="Chromosome"/>
</dbReference>
<dbReference type="PROSITE" id="PS51125">
    <property type="entry name" value="NHL"/>
    <property type="match status" value="3"/>
</dbReference>
<organism evidence="3 4">
    <name type="scientific">Capsulimonas corticalis</name>
    <dbReference type="NCBI Taxonomy" id="2219043"/>
    <lineage>
        <taxon>Bacteria</taxon>
        <taxon>Bacillati</taxon>
        <taxon>Armatimonadota</taxon>
        <taxon>Armatimonadia</taxon>
        <taxon>Capsulimonadales</taxon>
        <taxon>Capsulimonadaceae</taxon>
        <taxon>Capsulimonas</taxon>
    </lineage>
</organism>
<dbReference type="Pfam" id="PF01436">
    <property type="entry name" value="NHL"/>
    <property type="match status" value="3"/>
</dbReference>
<reference evidence="3 4" key="1">
    <citation type="journal article" date="2019" name="Int. J. Syst. Evol. Microbiol.">
        <title>Capsulimonas corticalis gen. nov., sp. nov., an aerobic capsulated bacterium, of a novel bacterial order, Capsulimonadales ord. nov., of the class Armatimonadia of the phylum Armatimonadetes.</title>
        <authorList>
            <person name="Li J."/>
            <person name="Kudo C."/>
            <person name="Tonouchi A."/>
        </authorList>
    </citation>
    <scope>NUCLEOTIDE SEQUENCE [LARGE SCALE GENOMIC DNA]</scope>
    <source>
        <strain evidence="3 4">AX-7</strain>
    </source>
</reference>
<dbReference type="RefSeq" id="WP_119322036.1">
    <property type="nucleotide sequence ID" value="NZ_AP025739.1"/>
</dbReference>
<dbReference type="KEGG" id="ccot:CCAX7_43280"/>
<sequence length="392" mass="42984">MSGNRFDFLEFSDDPPPERPAVPDDGIEESGINAPPGGMRGLIGADGRPVSEVGASGDPRGYQDFLDQNRAEDLRNAQREQETRSGTMRPLEVIGQRGERAGQFNFPTGIAVDSRGILFVADSYNHRIQRITPDGAVSIIGCKGSGPAQFLSPQDVAVDRRDAFYVVEQGNHRIQKFSATGRMELIFGHRGHLPGEFFGPTSIAVSPFSGDIYVADTGNFRVQRFDQKGRFLSQITSAGKGLTSPQSVEVDHHENVYIVDTLGHRIIQCDPTGREFMAIGRRRRTDVDWIDASFIEPRACAVDIAGFLFVADGGELLGEEGKPAGRIHVVDPIARRNEMAIQHLGRGLDRLTRPTGIAIGPALTPDPQTGLLRNEIYVADTMNHRIIRMGWV</sequence>
<dbReference type="EMBL" id="AP025739">
    <property type="protein sequence ID" value="BDI32277.1"/>
    <property type="molecule type" value="Genomic_DNA"/>
</dbReference>
<keyword evidence="1" id="KW-0677">Repeat</keyword>
<evidence type="ECO:0000313" key="4">
    <source>
        <dbReference type="Proteomes" id="UP000287394"/>
    </source>
</evidence>
<feature type="region of interest" description="Disordered" evidence="2">
    <location>
        <begin position="1"/>
        <end position="62"/>
    </location>
</feature>
<dbReference type="InterPro" id="IPR011042">
    <property type="entry name" value="6-blade_b-propeller_TolB-like"/>
</dbReference>
<dbReference type="GO" id="GO:0008270">
    <property type="term" value="F:zinc ion binding"/>
    <property type="evidence" value="ECO:0007669"/>
    <property type="project" value="UniProtKB-KW"/>
</dbReference>
<gene>
    <name evidence="3" type="ORF">CCAX7_43280</name>
</gene>
<evidence type="ECO:0000256" key="1">
    <source>
        <dbReference type="ARBA" id="ARBA00022737"/>
    </source>
</evidence>
<dbReference type="AlphaFoldDB" id="A0A402CXK3"/>
<dbReference type="OrthoDB" id="9792285at2"/>
<keyword evidence="4" id="KW-1185">Reference proteome</keyword>
<dbReference type="InterPro" id="IPR050952">
    <property type="entry name" value="TRIM-NHL_E3_ligases"/>
</dbReference>
<dbReference type="SUPFAM" id="SSF101898">
    <property type="entry name" value="NHL repeat"/>
    <property type="match status" value="1"/>
</dbReference>
<dbReference type="Gene3D" id="2.120.10.30">
    <property type="entry name" value="TolB, C-terminal domain"/>
    <property type="match status" value="3"/>
</dbReference>
<accession>A0A402CXK3</accession>
<dbReference type="CDD" id="cd05819">
    <property type="entry name" value="NHL"/>
    <property type="match status" value="1"/>
</dbReference>
<proteinExistence type="predicted"/>